<dbReference type="InterPro" id="IPR029016">
    <property type="entry name" value="GAF-like_dom_sf"/>
</dbReference>
<organism evidence="6 7">
    <name type="scientific">Conexibacter woesei (strain DSM 14684 / CCUG 47730 / CIP 108061 / JCM 11494 / NBRC 100937 / ID131577)</name>
    <dbReference type="NCBI Taxonomy" id="469383"/>
    <lineage>
        <taxon>Bacteria</taxon>
        <taxon>Bacillati</taxon>
        <taxon>Actinomycetota</taxon>
        <taxon>Thermoleophilia</taxon>
        <taxon>Solirubrobacterales</taxon>
        <taxon>Conexibacteraceae</taxon>
        <taxon>Conexibacter</taxon>
    </lineage>
</organism>
<dbReference type="InterPro" id="IPR005471">
    <property type="entry name" value="Tscrpt_reg_IclR_N"/>
</dbReference>
<evidence type="ECO:0000259" key="5">
    <source>
        <dbReference type="PROSITE" id="PS51078"/>
    </source>
</evidence>
<dbReference type="SMART" id="SM00346">
    <property type="entry name" value="HTH_ICLR"/>
    <property type="match status" value="1"/>
</dbReference>
<reference evidence="7" key="2">
    <citation type="submission" date="2010-01" db="EMBL/GenBank/DDBJ databases">
        <title>The complete genome of Conexibacter woesei DSM 14684.</title>
        <authorList>
            <consortium name="US DOE Joint Genome Institute (JGI-PGF)"/>
            <person name="Lucas S."/>
            <person name="Copeland A."/>
            <person name="Lapidus A."/>
            <person name="Glavina del Rio T."/>
            <person name="Dalin E."/>
            <person name="Tice H."/>
            <person name="Bruce D."/>
            <person name="Goodwin L."/>
            <person name="Pitluck S."/>
            <person name="Kyrpides N."/>
            <person name="Mavromatis K."/>
            <person name="Ivanova N."/>
            <person name="Mikhailova N."/>
            <person name="Chertkov O."/>
            <person name="Brettin T."/>
            <person name="Detter J.C."/>
            <person name="Han C."/>
            <person name="Larimer F."/>
            <person name="Land M."/>
            <person name="Hauser L."/>
            <person name="Markowitz V."/>
            <person name="Cheng J.-F."/>
            <person name="Hugenholtz P."/>
            <person name="Woyke T."/>
            <person name="Wu D."/>
            <person name="Pukall R."/>
            <person name="Steenblock K."/>
            <person name="Schneider S."/>
            <person name="Klenk H.-P."/>
            <person name="Eisen J.A."/>
        </authorList>
    </citation>
    <scope>NUCLEOTIDE SEQUENCE [LARGE SCALE GENOMIC DNA]</scope>
    <source>
        <strain evidence="7">DSM 14684 / CIP 108061 / JCM 11494 / NBRC 100937 / ID131577</strain>
    </source>
</reference>
<dbReference type="AlphaFoldDB" id="D3F3M6"/>
<dbReference type="InterPro" id="IPR014757">
    <property type="entry name" value="Tscrpt_reg_IclR_C"/>
</dbReference>
<evidence type="ECO:0000313" key="7">
    <source>
        <dbReference type="Proteomes" id="UP000008229"/>
    </source>
</evidence>
<dbReference type="SUPFAM" id="SSF46785">
    <property type="entry name" value="Winged helix' DNA-binding domain"/>
    <property type="match status" value="1"/>
</dbReference>
<dbReference type="PROSITE" id="PS51077">
    <property type="entry name" value="HTH_ICLR"/>
    <property type="match status" value="1"/>
</dbReference>
<dbReference type="GO" id="GO:0003700">
    <property type="term" value="F:DNA-binding transcription factor activity"/>
    <property type="evidence" value="ECO:0007669"/>
    <property type="project" value="TreeGrafter"/>
</dbReference>
<evidence type="ECO:0000256" key="1">
    <source>
        <dbReference type="ARBA" id="ARBA00023015"/>
    </source>
</evidence>
<name>D3F3M6_CONWI</name>
<reference evidence="6 7" key="1">
    <citation type="journal article" date="2010" name="Stand. Genomic Sci.">
        <title>Complete genome sequence of Conexibacter woesei type strain (ID131577).</title>
        <authorList>
            <person name="Pukall R."/>
            <person name="Lapidus A."/>
            <person name="Glavina Del Rio T."/>
            <person name="Copeland A."/>
            <person name="Tice H."/>
            <person name="Cheng J.-F."/>
            <person name="Lucas S."/>
            <person name="Chen F."/>
            <person name="Nolan M."/>
            <person name="Bruce D."/>
            <person name="Goodwin L."/>
            <person name="Pitluck S."/>
            <person name="Mavromatis K."/>
            <person name="Ivanova N."/>
            <person name="Ovchinnikova G."/>
            <person name="Pati A."/>
            <person name="Chen A."/>
            <person name="Palaniappan K."/>
            <person name="Land M."/>
            <person name="Hauser L."/>
            <person name="Chang Y.-J."/>
            <person name="Jeffries C.D."/>
            <person name="Chain P."/>
            <person name="Meincke L."/>
            <person name="Sims D."/>
            <person name="Brettin T."/>
            <person name="Detter J.C."/>
            <person name="Rohde M."/>
            <person name="Goeker M."/>
            <person name="Bristow J."/>
            <person name="Eisen J.A."/>
            <person name="Markowitz V."/>
            <person name="Kyrpides N.C."/>
            <person name="Klenk H.-P."/>
            <person name="Hugenholtz P."/>
        </authorList>
    </citation>
    <scope>NUCLEOTIDE SEQUENCE [LARGE SCALE GENOMIC DNA]</scope>
    <source>
        <strain evidence="7">DSM 14684 / CIP 108061 / JCM 11494 / NBRC 100937 / ID131577</strain>
    </source>
</reference>
<dbReference type="STRING" id="469383.Cwoe_3974"/>
<evidence type="ECO:0000313" key="6">
    <source>
        <dbReference type="EMBL" id="ADB52391.1"/>
    </source>
</evidence>
<dbReference type="HOGENOM" id="CLU_062618_4_3_11"/>
<dbReference type="GO" id="GO:0045892">
    <property type="term" value="P:negative regulation of DNA-templated transcription"/>
    <property type="evidence" value="ECO:0007669"/>
    <property type="project" value="TreeGrafter"/>
</dbReference>
<dbReference type="OrthoDB" id="8479143at2"/>
<dbReference type="RefSeq" id="WP_012935442.1">
    <property type="nucleotide sequence ID" value="NC_013739.1"/>
</dbReference>
<dbReference type="SUPFAM" id="SSF55781">
    <property type="entry name" value="GAF domain-like"/>
    <property type="match status" value="1"/>
</dbReference>
<dbReference type="eggNOG" id="COG1414">
    <property type="taxonomic scope" value="Bacteria"/>
</dbReference>
<feature type="domain" description="IclR-ED" evidence="5">
    <location>
        <begin position="77"/>
        <end position="262"/>
    </location>
</feature>
<dbReference type="EMBL" id="CP001854">
    <property type="protein sequence ID" value="ADB52391.1"/>
    <property type="molecule type" value="Genomic_DNA"/>
</dbReference>
<keyword evidence="7" id="KW-1185">Reference proteome</keyword>
<keyword evidence="1" id="KW-0805">Transcription regulation</keyword>
<evidence type="ECO:0000256" key="3">
    <source>
        <dbReference type="ARBA" id="ARBA00023163"/>
    </source>
</evidence>
<dbReference type="InterPro" id="IPR050707">
    <property type="entry name" value="HTH_MetabolicPath_Reg"/>
</dbReference>
<dbReference type="Gene3D" id="3.30.450.40">
    <property type="match status" value="1"/>
</dbReference>
<dbReference type="Proteomes" id="UP000008229">
    <property type="component" value="Chromosome"/>
</dbReference>
<gene>
    <name evidence="6" type="ordered locus">Cwoe_3974</name>
</gene>
<dbReference type="Gene3D" id="1.10.10.10">
    <property type="entry name" value="Winged helix-like DNA-binding domain superfamily/Winged helix DNA-binding domain"/>
    <property type="match status" value="1"/>
</dbReference>
<dbReference type="InterPro" id="IPR036390">
    <property type="entry name" value="WH_DNA-bd_sf"/>
</dbReference>
<protein>
    <submittedName>
        <fullName evidence="6">Transcriptional regulator, IclR family</fullName>
    </submittedName>
</protein>
<keyword evidence="3" id="KW-0804">Transcription</keyword>
<feature type="domain" description="HTH iclR-type" evidence="4">
    <location>
        <begin position="14"/>
        <end position="76"/>
    </location>
</feature>
<dbReference type="PANTHER" id="PTHR30136">
    <property type="entry name" value="HELIX-TURN-HELIX TRANSCRIPTIONAL REGULATOR, ICLR FAMILY"/>
    <property type="match status" value="1"/>
</dbReference>
<dbReference type="Pfam" id="PF01614">
    <property type="entry name" value="IclR_C"/>
    <property type="match status" value="1"/>
</dbReference>
<dbReference type="Pfam" id="PF09339">
    <property type="entry name" value="HTH_IclR"/>
    <property type="match status" value="1"/>
</dbReference>
<evidence type="ECO:0000256" key="2">
    <source>
        <dbReference type="ARBA" id="ARBA00023125"/>
    </source>
</evidence>
<keyword evidence="2" id="KW-0238">DNA-binding</keyword>
<sequence length="266" mass="28437">MSTRQTSDAPAAAQGTVARTVRLIQCIAQTDDAVSVGQLTAQMDLPSSTVHRLLQLLKRDGIVESDPVARTYRVGPELHRLAALIVARSSTASLALPIMERVVAACGETCLLAVYDPDTRKTMFVEQVQSHHPLRFEVAGNVPLPPTWGSSGRVILAELPDDELQAVLADPQPSPVGGQQLGDPAEFAKELRKVRARGHDLTRGELLADSVGIAAPVFQRGRGVIGSLTIAIPSVRYQPAQRASLIQLVGDAADELSRLLGHERSA</sequence>
<dbReference type="PROSITE" id="PS51078">
    <property type="entry name" value="ICLR_ED"/>
    <property type="match status" value="1"/>
</dbReference>
<dbReference type="KEGG" id="cwo:Cwoe_3974"/>
<dbReference type="PANTHER" id="PTHR30136:SF24">
    <property type="entry name" value="HTH-TYPE TRANSCRIPTIONAL REPRESSOR ALLR"/>
    <property type="match status" value="1"/>
</dbReference>
<dbReference type="GO" id="GO:0003677">
    <property type="term" value="F:DNA binding"/>
    <property type="evidence" value="ECO:0007669"/>
    <property type="project" value="UniProtKB-KW"/>
</dbReference>
<evidence type="ECO:0000259" key="4">
    <source>
        <dbReference type="PROSITE" id="PS51077"/>
    </source>
</evidence>
<proteinExistence type="predicted"/>
<dbReference type="InterPro" id="IPR036388">
    <property type="entry name" value="WH-like_DNA-bd_sf"/>
</dbReference>
<accession>D3F3M6</accession>